<accession>A0A511MJJ9</accession>
<comment type="caution">
    <text evidence="7">The sequence shown here is derived from an EMBL/GenBank/DDBJ whole genome shotgun (WGS) entry which is preliminary data.</text>
</comment>
<dbReference type="InterPro" id="IPR003593">
    <property type="entry name" value="AAA+_ATPase"/>
</dbReference>
<dbReference type="SMART" id="SM00382">
    <property type="entry name" value="AAA"/>
    <property type="match status" value="1"/>
</dbReference>
<dbReference type="GO" id="GO:0005524">
    <property type="term" value="F:ATP binding"/>
    <property type="evidence" value="ECO:0007669"/>
    <property type="project" value="UniProtKB-KW"/>
</dbReference>
<evidence type="ECO:0000256" key="2">
    <source>
        <dbReference type="ARBA" id="ARBA00022448"/>
    </source>
</evidence>
<feature type="domain" description="ABC transporter" evidence="6">
    <location>
        <begin position="9"/>
        <end position="242"/>
    </location>
</feature>
<reference evidence="7 8" key="1">
    <citation type="submission" date="2019-07" db="EMBL/GenBank/DDBJ databases">
        <title>Whole genome shotgun sequence of Nocardia ninae NBRC 108245.</title>
        <authorList>
            <person name="Hosoyama A."/>
            <person name="Uohara A."/>
            <person name="Ohji S."/>
            <person name="Ichikawa N."/>
        </authorList>
    </citation>
    <scope>NUCLEOTIDE SEQUENCE [LARGE SCALE GENOMIC DNA]</scope>
    <source>
        <strain evidence="7 8">NBRC 108245</strain>
    </source>
</reference>
<dbReference type="PROSITE" id="PS00211">
    <property type="entry name" value="ABC_TRANSPORTER_1"/>
    <property type="match status" value="1"/>
</dbReference>
<dbReference type="PANTHER" id="PTHR43335:SF4">
    <property type="entry name" value="ABC TRANSPORTER, ATP-BINDING PROTEIN"/>
    <property type="match status" value="1"/>
</dbReference>
<dbReference type="Pfam" id="PF00005">
    <property type="entry name" value="ABC_tran"/>
    <property type="match status" value="1"/>
</dbReference>
<comment type="similarity">
    <text evidence="1">Belongs to the ABC transporter superfamily.</text>
</comment>
<dbReference type="InterPro" id="IPR003439">
    <property type="entry name" value="ABC_transporter-like_ATP-bd"/>
</dbReference>
<keyword evidence="3" id="KW-0547">Nucleotide-binding</keyword>
<dbReference type="SUPFAM" id="SSF52540">
    <property type="entry name" value="P-loop containing nucleoside triphosphate hydrolases"/>
    <property type="match status" value="1"/>
</dbReference>
<dbReference type="RefSeq" id="WP_147136772.1">
    <property type="nucleotide sequence ID" value="NZ_BJXA01000042.1"/>
</dbReference>
<evidence type="ECO:0000313" key="7">
    <source>
        <dbReference type="EMBL" id="GEM40815.1"/>
    </source>
</evidence>
<dbReference type="InterPro" id="IPR017871">
    <property type="entry name" value="ABC_transporter-like_CS"/>
</dbReference>
<proteinExistence type="inferred from homology"/>
<evidence type="ECO:0000256" key="1">
    <source>
        <dbReference type="ARBA" id="ARBA00005417"/>
    </source>
</evidence>
<evidence type="ECO:0000256" key="4">
    <source>
        <dbReference type="ARBA" id="ARBA00022840"/>
    </source>
</evidence>
<evidence type="ECO:0000256" key="3">
    <source>
        <dbReference type="ARBA" id="ARBA00022741"/>
    </source>
</evidence>
<feature type="region of interest" description="Disordered" evidence="5">
    <location>
        <begin position="313"/>
        <end position="335"/>
    </location>
</feature>
<evidence type="ECO:0000313" key="8">
    <source>
        <dbReference type="Proteomes" id="UP000321424"/>
    </source>
</evidence>
<protein>
    <submittedName>
        <fullName evidence="7">ABC transporter ATP-binding protein</fullName>
    </submittedName>
</protein>
<dbReference type="Proteomes" id="UP000321424">
    <property type="component" value="Unassembled WGS sequence"/>
</dbReference>
<keyword evidence="8" id="KW-1185">Reference proteome</keyword>
<evidence type="ECO:0000259" key="6">
    <source>
        <dbReference type="PROSITE" id="PS50893"/>
    </source>
</evidence>
<dbReference type="GO" id="GO:0016887">
    <property type="term" value="F:ATP hydrolysis activity"/>
    <property type="evidence" value="ECO:0007669"/>
    <property type="project" value="InterPro"/>
</dbReference>
<dbReference type="PANTHER" id="PTHR43335">
    <property type="entry name" value="ABC TRANSPORTER, ATP-BINDING PROTEIN"/>
    <property type="match status" value="1"/>
</dbReference>
<organism evidence="7 8">
    <name type="scientific">Nocardia ninae NBRC 108245</name>
    <dbReference type="NCBI Taxonomy" id="1210091"/>
    <lineage>
        <taxon>Bacteria</taxon>
        <taxon>Bacillati</taxon>
        <taxon>Actinomycetota</taxon>
        <taxon>Actinomycetes</taxon>
        <taxon>Mycobacteriales</taxon>
        <taxon>Nocardiaceae</taxon>
        <taxon>Nocardia</taxon>
    </lineage>
</organism>
<sequence length="335" mass="34267">MTGVASLAFSVRAMTKRYGLVSAVENVSFTVASGTTAALVGPPGAGKTTIARTLLGLLEPTSGTAAVGGPGTNRPRGDADRDAVSSARVVGGVLAPRGLHPGRTARDHLRVYAAAVGVPDGRVEEVLELVGLGDVARSKAGALSAGQQTRLALATGVLGDPPLLVLDEPMDGLDTAERGWLQDFLRRHAKRGGSALVTSESLAAVLPGADNVIVLNNGAVVYQGSPARLRRGHPDRLVVAASTPIALATVLAARGFTDAVIRPDGRLAVAEATEADIRDAATAAQVRLDSIIPDLIHPDRVLASLTKPPAPAISPYPGLSGTAHHPTPMPYGIPR</sequence>
<dbReference type="OrthoDB" id="4529050at2"/>
<name>A0A511MJJ9_9NOCA</name>
<gene>
    <name evidence="7" type="ORF">NN4_53340</name>
</gene>
<dbReference type="Gene3D" id="3.40.50.300">
    <property type="entry name" value="P-loop containing nucleotide triphosphate hydrolases"/>
    <property type="match status" value="1"/>
</dbReference>
<keyword evidence="2" id="KW-0813">Transport</keyword>
<evidence type="ECO:0000256" key="5">
    <source>
        <dbReference type="SAM" id="MobiDB-lite"/>
    </source>
</evidence>
<dbReference type="InterPro" id="IPR027417">
    <property type="entry name" value="P-loop_NTPase"/>
</dbReference>
<dbReference type="PROSITE" id="PS50893">
    <property type="entry name" value="ABC_TRANSPORTER_2"/>
    <property type="match status" value="1"/>
</dbReference>
<keyword evidence="4 7" id="KW-0067">ATP-binding</keyword>
<dbReference type="EMBL" id="BJXA01000042">
    <property type="protein sequence ID" value="GEM40815.1"/>
    <property type="molecule type" value="Genomic_DNA"/>
</dbReference>
<dbReference type="AlphaFoldDB" id="A0A511MJJ9"/>